<evidence type="ECO:0000259" key="7">
    <source>
        <dbReference type="Pfam" id="PF07034"/>
    </source>
</evidence>
<dbReference type="InterPro" id="IPR020795">
    <property type="entry name" value="ORC3"/>
</dbReference>
<evidence type="ECO:0000256" key="2">
    <source>
        <dbReference type="ARBA" id="ARBA00010977"/>
    </source>
</evidence>
<accession>A0A061AYM1</accession>
<dbReference type="EMBL" id="LK052942">
    <property type="protein sequence ID" value="CDR42764.1"/>
    <property type="molecule type" value="Genomic_DNA"/>
</dbReference>
<dbReference type="InterPro" id="IPR040855">
    <property type="entry name" value="ORC_WH_C"/>
</dbReference>
<feature type="region of interest" description="Disordered" evidence="6">
    <location>
        <begin position="653"/>
        <end position="708"/>
    </location>
</feature>
<sequence>MNADDTAWTEPIASTSRAVFTLPYKANDAQEQAEADFADAAALEAYQSAWNECNGKIQATLSSLHDASLDQIVAFVRTAADGGDSLYTALSGRALLRTGLIVGASPGSSSLLYSSLIRQLTRSTSTNSSTAQRPCLVSRLASRDCSNIKNALRSLIGGFIGSDVEIEADDEGEEEDQHVGGPATLKSALFVPEDMLNLKAWYEHRFGKKDSDNAPTVVVLLENLEAMDGKVLTQMIDSLSHYVDTLPLVFLVGIATTVDAAYSLLSRKTANKLDASSFFVDPGVSAFNALVRGVFVDSQPPLGLAPKLYTEMWRTFEDLHHSVDATISFIQVAYMHHFTSQPFASFTRPTPASPPTPAAFEALRTLPSLSSAPDLAANILNPSTSPTNVLSEVEICRQAVSMWHAERSVAFEALMAAMEFWEKRKPMETMLAMVLGEGGEKGLAKTVDDLCSLVLQASSTKLPLFLSFLLDRLSAFLVSRPSLPTDLADYVSSQESVLKPILDAPRPIGRSTLFNSNIAGGLALPGMGVGGGASSDLDRQFSKVAKETADGLKSRLKTALRPCTDLLLHEVWFANDSTVMKRHHPTPLPSLFRTLSRLDPFSDPSYQPDPSEPPPVMHDLVIAYRTYAETHPSGRLANLGEWWGGFELQAADEPEKGDEAGESAANGDKGKQANGKKRGRNGADADSEEQDEDEEESESEDEDVGPARRKQARFLRAIGDLAHLGFIHPTTYKPEHVLKSVY</sequence>
<comment type="subcellular location">
    <subcellularLocation>
        <location evidence="1">Nucleus</location>
    </subcellularLocation>
</comment>
<dbReference type="GO" id="GO:0031261">
    <property type="term" value="C:DNA replication preinitiation complex"/>
    <property type="evidence" value="ECO:0007669"/>
    <property type="project" value="TreeGrafter"/>
</dbReference>
<protein>
    <submittedName>
        <fullName evidence="9">RHTO0S07e03884g1_1</fullName>
    </submittedName>
</protein>
<dbReference type="GO" id="GO:0003688">
    <property type="term" value="F:DNA replication origin binding"/>
    <property type="evidence" value="ECO:0007669"/>
    <property type="project" value="TreeGrafter"/>
</dbReference>
<comment type="similarity">
    <text evidence="2">Belongs to the ORC3 family.</text>
</comment>
<dbReference type="GO" id="GO:0005664">
    <property type="term" value="C:nuclear origin of replication recognition complex"/>
    <property type="evidence" value="ECO:0007669"/>
    <property type="project" value="InterPro"/>
</dbReference>
<keyword evidence="5" id="KW-0539">Nucleus</keyword>
<name>A0A061AYM1_RHOTO</name>
<dbReference type="InterPro" id="IPR045667">
    <property type="entry name" value="ORC3_N"/>
</dbReference>
<dbReference type="Pfam" id="PF18137">
    <property type="entry name" value="WHD_ORC"/>
    <property type="match status" value="1"/>
</dbReference>
<dbReference type="GO" id="GO:0005656">
    <property type="term" value="C:nuclear pre-replicative complex"/>
    <property type="evidence" value="ECO:0007669"/>
    <property type="project" value="TreeGrafter"/>
</dbReference>
<dbReference type="CDD" id="cd20704">
    <property type="entry name" value="Orc3"/>
    <property type="match status" value="1"/>
</dbReference>
<dbReference type="AlphaFoldDB" id="A0A061AYM1"/>
<dbReference type="PANTHER" id="PTHR12748:SF0">
    <property type="entry name" value="ORIGIN RECOGNITION COMPLEX SUBUNIT 3"/>
    <property type="match status" value="1"/>
</dbReference>
<evidence type="ECO:0000259" key="8">
    <source>
        <dbReference type="Pfam" id="PF18137"/>
    </source>
</evidence>
<feature type="domain" description="Origin recognition complex subunit 3 winged helix C-terminal" evidence="8">
    <location>
        <begin position="611"/>
        <end position="742"/>
    </location>
</feature>
<feature type="compositionally biased region" description="Acidic residues" evidence="6">
    <location>
        <begin position="685"/>
        <end position="704"/>
    </location>
</feature>
<dbReference type="PANTHER" id="PTHR12748">
    <property type="entry name" value="ORIGIN RECOGNITION COMPLEX SUBUNIT 3"/>
    <property type="match status" value="1"/>
</dbReference>
<organism evidence="9">
    <name type="scientific">Rhodotorula toruloides</name>
    <name type="common">Yeast</name>
    <name type="synonym">Rhodosporidium toruloides</name>
    <dbReference type="NCBI Taxonomy" id="5286"/>
    <lineage>
        <taxon>Eukaryota</taxon>
        <taxon>Fungi</taxon>
        <taxon>Dikarya</taxon>
        <taxon>Basidiomycota</taxon>
        <taxon>Pucciniomycotina</taxon>
        <taxon>Microbotryomycetes</taxon>
        <taxon>Sporidiobolales</taxon>
        <taxon>Sporidiobolaceae</taxon>
        <taxon>Rhodotorula</taxon>
    </lineage>
</organism>
<keyword evidence="4" id="KW-0238">DNA-binding</keyword>
<reference evidence="9" key="1">
    <citation type="journal article" date="2014" name="Genome Announc.">
        <title>Draft genome sequence of Rhodosporidium toruloides CECT1137, an oleaginous yeast of biotechnological interest.</title>
        <authorList>
            <person name="Morin N."/>
            <person name="Calcas X."/>
            <person name="Devillers H."/>
            <person name="Durrens P."/>
            <person name="Sherman D.J."/>
            <person name="Nicaud J.-M."/>
            <person name="Neuveglise C."/>
        </authorList>
    </citation>
    <scope>NUCLEOTIDE SEQUENCE</scope>
    <source>
        <strain evidence="9">CECT1137</strain>
    </source>
</reference>
<evidence type="ECO:0000313" key="9">
    <source>
        <dbReference type="EMBL" id="CDR42764.1"/>
    </source>
</evidence>
<dbReference type="Pfam" id="PF07034">
    <property type="entry name" value="ORC3_N"/>
    <property type="match status" value="1"/>
</dbReference>
<evidence type="ECO:0000256" key="5">
    <source>
        <dbReference type="ARBA" id="ARBA00023242"/>
    </source>
</evidence>
<dbReference type="OrthoDB" id="10265211at2759"/>
<keyword evidence="3" id="KW-0235">DNA replication</keyword>
<feature type="domain" description="Origin recognition complex subunit 3 N-terminal" evidence="7">
    <location>
        <begin position="26"/>
        <end position="346"/>
    </location>
</feature>
<evidence type="ECO:0000256" key="4">
    <source>
        <dbReference type="ARBA" id="ARBA00023125"/>
    </source>
</evidence>
<evidence type="ECO:0000256" key="3">
    <source>
        <dbReference type="ARBA" id="ARBA00022705"/>
    </source>
</evidence>
<dbReference type="GO" id="GO:0006270">
    <property type="term" value="P:DNA replication initiation"/>
    <property type="evidence" value="ECO:0007669"/>
    <property type="project" value="TreeGrafter"/>
</dbReference>
<proteinExistence type="inferred from homology"/>
<gene>
    <name evidence="9" type="ORF">RHTO0S_07e03884g</name>
</gene>
<evidence type="ECO:0000256" key="1">
    <source>
        <dbReference type="ARBA" id="ARBA00004123"/>
    </source>
</evidence>
<evidence type="ECO:0000256" key="6">
    <source>
        <dbReference type="SAM" id="MobiDB-lite"/>
    </source>
</evidence>